<evidence type="ECO:0000313" key="4">
    <source>
        <dbReference type="EMBL" id="MDK2597667.1"/>
    </source>
</evidence>
<feature type="transmembrane region" description="Helical" evidence="2">
    <location>
        <begin position="33"/>
        <end position="52"/>
    </location>
</feature>
<evidence type="ECO:0000256" key="2">
    <source>
        <dbReference type="SAM" id="Phobius"/>
    </source>
</evidence>
<dbReference type="Pfam" id="PF11141">
    <property type="entry name" value="DUF2914"/>
    <property type="match status" value="1"/>
</dbReference>
<reference evidence="4 5" key="1">
    <citation type="submission" date="2023-05" db="EMBL/GenBank/DDBJ databases">
        <title>Pseudoalteromonas ardens sp. nov., Pseudoalteromonas obscura sp. nov., and Pseudoalteromonas umbrosa sp. nov., isolated from the coral Montipora capitata.</title>
        <authorList>
            <person name="Thomas E.M."/>
            <person name="Smith E.M."/>
            <person name="Papke E."/>
            <person name="Shlafstein M.D."/>
            <person name="Oline D.K."/>
            <person name="Videau P."/>
            <person name="Saw J.H."/>
            <person name="Strangman W.K."/>
            <person name="Ushijima B."/>
        </authorList>
    </citation>
    <scope>NUCLEOTIDE SEQUENCE [LARGE SCALE GENOMIC DNA]</scope>
    <source>
        <strain evidence="4 5">P94</strain>
    </source>
</reference>
<keyword evidence="2" id="KW-1133">Transmembrane helix</keyword>
<feature type="domain" description="DUF2914" evidence="3">
    <location>
        <begin position="212"/>
        <end position="271"/>
    </location>
</feature>
<gene>
    <name evidence="4" type="ORF">QNM18_21635</name>
</gene>
<organism evidence="4 5">
    <name type="scientific">Pseudoalteromonas obscura</name>
    <dbReference type="NCBI Taxonomy" id="3048491"/>
    <lineage>
        <taxon>Bacteria</taxon>
        <taxon>Pseudomonadati</taxon>
        <taxon>Pseudomonadota</taxon>
        <taxon>Gammaproteobacteria</taxon>
        <taxon>Alteromonadales</taxon>
        <taxon>Pseudoalteromonadaceae</taxon>
        <taxon>Pseudoalteromonas</taxon>
    </lineage>
</organism>
<evidence type="ECO:0000259" key="3">
    <source>
        <dbReference type="Pfam" id="PF11141"/>
    </source>
</evidence>
<evidence type="ECO:0000313" key="5">
    <source>
        <dbReference type="Proteomes" id="UP001231915"/>
    </source>
</evidence>
<keyword evidence="2" id="KW-0812">Transmembrane</keyword>
<feature type="region of interest" description="Disordered" evidence="1">
    <location>
        <begin position="120"/>
        <end position="141"/>
    </location>
</feature>
<dbReference type="RefSeq" id="WP_284138414.1">
    <property type="nucleotide sequence ID" value="NZ_JASJUT010000012.1"/>
</dbReference>
<keyword evidence="2" id="KW-0472">Membrane</keyword>
<comment type="caution">
    <text evidence="4">The sequence shown here is derived from an EMBL/GenBank/DDBJ whole genome shotgun (WGS) entry which is preliminary data.</text>
</comment>
<dbReference type="InterPro" id="IPR022606">
    <property type="entry name" value="DUF2914"/>
</dbReference>
<accession>A0ABT7ERJ7</accession>
<evidence type="ECO:0000256" key="1">
    <source>
        <dbReference type="SAM" id="MobiDB-lite"/>
    </source>
</evidence>
<protein>
    <submittedName>
        <fullName evidence="4">DUF2914 domain-containing protein</fullName>
    </submittedName>
</protein>
<dbReference type="Proteomes" id="UP001231915">
    <property type="component" value="Unassembled WGS sequence"/>
</dbReference>
<name>A0ABT7ERJ7_9GAMM</name>
<proteinExistence type="predicted"/>
<keyword evidence="5" id="KW-1185">Reference proteome</keyword>
<dbReference type="EMBL" id="JASJUT010000012">
    <property type="protein sequence ID" value="MDK2597667.1"/>
    <property type="molecule type" value="Genomic_DNA"/>
</dbReference>
<sequence length="276" mass="30452">MTQRIVIKTKMTDATSQPRRVETVGYQYHWRRIFTALCVAGFGVTALSYGVFTSVYADETDTELQLAPNAVVSGDEAEQPILTPVDTSASEQTESLVIPTSLVADTDTPELEVGMVEPVADEPQASEPEPSKPAPINEPKVSNSQTQFAADAHVASIALNAKVDTSHISRAVLTSGIENREPINVLKHLVEPNKFQEKLFFFTEIKGLQGQVVQHLWFHQDQLMADISLPVSTPRYRTYSSKNIMPSQTGEWRVEVITESGQLLAQKSFRILAKAP</sequence>